<proteinExistence type="predicted"/>
<keyword evidence="1" id="KW-0472">Membrane</keyword>
<feature type="transmembrane region" description="Helical" evidence="1">
    <location>
        <begin position="322"/>
        <end position="340"/>
    </location>
</feature>
<evidence type="ECO:0008006" key="5">
    <source>
        <dbReference type="Google" id="ProtNLM"/>
    </source>
</evidence>
<evidence type="ECO:0000256" key="2">
    <source>
        <dbReference type="SAM" id="SignalP"/>
    </source>
</evidence>
<keyword evidence="1" id="KW-0812">Transmembrane</keyword>
<protein>
    <recommendedName>
        <fullName evidence="5">DUF4350 domain-containing protein</fullName>
    </recommendedName>
</protein>
<keyword evidence="1" id="KW-1133">Transmembrane helix</keyword>
<feature type="signal peptide" evidence="2">
    <location>
        <begin position="1"/>
        <end position="22"/>
    </location>
</feature>
<comment type="caution">
    <text evidence="3">The sequence shown here is derived from an EMBL/GenBank/DDBJ whole genome shotgun (WGS) entry which is preliminary data.</text>
</comment>
<sequence>MFKLVRNFILFALLSVSCPSMALDHYINWLPNKQNLRQRINVDTRNWEREISIDQWAIVSPITLSDQDQATIISKFNRADYFYLPNQSIRFVLQGTGIVFDFDLKSANLTRLDRTIHSGYNFSAVRFYRNNLLYSVGGEGFWSYNRHITYFDEKSSKEWEILRPKNKGPEMISDGFQGYSRKDDAFYSGGANNKNYLEDEKIDYVKEFQRFNFKNKTWEVLGNITDVIPLKEHRTIYWNGTHFIQMARDRIYIIDPRQNEVYLYKDNATYFEAGGGEYYLSGDTIKYYHFMHRGPLSIVAVNALLKKAEFVGKFYEADYHNYYLGAAILLILAAGAYWIYQRKRKLQPTFDSLERKLLKALMDSGDNFIPTNELNEILECGTKSQENQRRIRFMTIKQVNEKLAFYYNIKNAIERTASTEDKRLITYRLKKGVREKIKAIL</sequence>
<evidence type="ECO:0000256" key="1">
    <source>
        <dbReference type="SAM" id="Phobius"/>
    </source>
</evidence>
<evidence type="ECO:0000313" key="4">
    <source>
        <dbReference type="Proteomes" id="UP001598114"/>
    </source>
</evidence>
<name>A0ABW6D2F1_9BACT</name>
<reference evidence="3 4" key="1">
    <citation type="submission" date="2024-03" db="EMBL/GenBank/DDBJ databases">
        <title>Aquirufa genome sequencing.</title>
        <authorList>
            <person name="Pitt A."/>
            <person name="Hahn M.W."/>
        </authorList>
    </citation>
    <scope>NUCLEOTIDE SEQUENCE [LARGE SCALE GENOMIC DNA]</scope>
    <source>
        <strain evidence="3 4">PLAD-142S6K</strain>
    </source>
</reference>
<keyword evidence="4" id="KW-1185">Reference proteome</keyword>
<accession>A0ABW6D2F1</accession>
<dbReference type="PROSITE" id="PS51257">
    <property type="entry name" value="PROKAR_LIPOPROTEIN"/>
    <property type="match status" value="1"/>
</dbReference>
<gene>
    <name evidence="3" type="ORF">SKC38_10095</name>
</gene>
<dbReference type="Gene3D" id="2.120.10.80">
    <property type="entry name" value="Kelch-type beta propeller"/>
    <property type="match status" value="1"/>
</dbReference>
<organism evidence="3 4">
    <name type="scientific">Aquirufa echingensis</name>
    <dbReference type="NCBI Taxonomy" id="3096516"/>
    <lineage>
        <taxon>Bacteria</taxon>
        <taxon>Pseudomonadati</taxon>
        <taxon>Bacteroidota</taxon>
        <taxon>Cytophagia</taxon>
        <taxon>Cytophagales</taxon>
        <taxon>Flectobacillaceae</taxon>
        <taxon>Aquirufa</taxon>
    </lineage>
</organism>
<evidence type="ECO:0000313" key="3">
    <source>
        <dbReference type="EMBL" id="MFD3276578.1"/>
    </source>
</evidence>
<dbReference type="Proteomes" id="UP001598114">
    <property type="component" value="Unassembled WGS sequence"/>
</dbReference>
<dbReference type="InterPro" id="IPR015915">
    <property type="entry name" value="Kelch-typ_b-propeller"/>
</dbReference>
<feature type="chain" id="PRO_5045930375" description="DUF4350 domain-containing protein" evidence="2">
    <location>
        <begin position="23"/>
        <end position="441"/>
    </location>
</feature>
<dbReference type="InterPro" id="IPR011043">
    <property type="entry name" value="Gal_Oxase/kelch_b-propeller"/>
</dbReference>
<dbReference type="SUPFAM" id="SSF50965">
    <property type="entry name" value="Galactose oxidase, central domain"/>
    <property type="match status" value="1"/>
</dbReference>
<dbReference type="RefSeq" id="WP_377977016.1">
    <property type="nucleotide sequence ID" value="NZ_JBBKYA010000004.1"/>
</dbReference>
<keyword evidence="2" id="KW-0732">Signal</keyword>
<dbReference type="EMBL" id="JBBKYA010000004">
    <property type="protein sequence ID" value="MFD3276578.1"/>
    <property type="molecule type" value="Genomic_DNA"/>
</dbReference>